<comment type="caution">
    <text evidence="2">The sequence shown here is derived from an EMBL/GenBank/DDBJ whole genome shotgun (WGS) entry which is preliminary data.</text>
</comment>
<evidence type="ECO:0000256" key="1">
    <source>
        <dbReference type="SAM" id="Phobius"/>
    </source>
</evidence>
<gene>
    <name evidence="2" type="ORF">DDE84_10695</name>
</gene>
<keyword evidence="1" id="KW-0472">Membrane</keyword>
<dbReference type="EMBL" id="QDAG01000012">
    <property type="protein sequence ID" value="KAE8126578.1"/>
    <property type="molecule type" value="Genomic_DNA"/>
</dbReference>
<dbReference type="GeneID" id="78128144"/>
<keyword evidence="1" id="KW-1133">Transmembrane helix</keyword>
<feature type="transmembrane region" description="Helical" evidence="1">
    <location>
        <begin position="48"/>
        <end position="71"/>
    </location>
</feature>
<organism evidence="2 3">
    <name type="scientific">Bifidobacterium tibiigranuli</name>
    <dbReference type="NCBI Taxonomy" id="2172043"/>
    <lineage>
        <taxon>Bacteria</taxon>
        <taxon>Bacillati</taxon>
        <taxon>Actinomycetota</taxon>
        <taxon>Actinomycetes</taxon>
        <taxon>Bifidobacteriales</taxon>
        <taxon>Bifidobacteriaceae</taxon>
        <taxon>Bifidobacterium</taxon>
    </lineage>
</organism>
<evidence type="ECO:0000313" key="2">
    <source>
        <dbReference type="EMBL" id="KAE8126578.1"/>
    </source>
</evidence>
<feature type="transmembrane region" description="Helical" evidence="1">
    <location>
        <begin position="6"/>
        <end position="27"/>
    </location>
</feature>
<proteinExistence type="predicted"/>
<dbReference type="RefSeq" id="WP_152581687.1">
    <property type="nucleotide sequence ID" value="NZ_JAKVIV010000014.1"/>
</dbReference>
<feature type="transmembrane region" description="Helical" evidence="1">
    <location>
        <begin position="77"/>
        <end position="102"/>
    </location>
</feature>
<keyword evidence="1" id="KW-0812">Transmembrane</keyword>
<name>A0A5N6RYD1_9BIFI</name>
<reference evidence="2 3" key="1">
    <citation type="submission" date="2018-04" db="EMBL/GenBank/DDBJ databases">
        <authorList>
            <person name="Eckel V.P."/>
            <person name="Vogel R.F."/>
        </authorList>
    </citation>
    <scope>NUCLEOTIDE SEQUENCE [LARGE SCALE GENOMIC DNA]</scope>
    <source>
        <strain evidence="3">TMW 2.1764</strain>
    </source>
</reference>
<sequence length="123" mass="13403">MWFEAIPAALWVLSASICISIGALSIARSHYGRSAKPVRPVGWNVTKCHILSLITGLLAYLVYLVIGAGYAEHVQKLYTQIGFISAVVLAALIIADVLLLIFQSRRAERSHIDEVLSGAVHTF</sequence>
<dbReference type="OrthoDB" id="9895051at2"/>
<protein>
    <recommendedName>
        <fullName evidence="4">C4-dicarboxylate ABC transporter</fullName>
    </recommendedName>
</protein>
<evidence type="ECO:0000313" key="3">
    <source>
        <dbReference type="Proteomes" id="UP000325415"/>
    </source>
</evidence>
<keyword evidence="3" id="KW-1185">Reference proteome</keyword>
<dbReference type="AlphaFoldDB" id="A0A5N6RYD1"/>
<accession>A0A5N6RYD1</accession>
<evidence type="ECO:0008006" key="4">
    <source>
        <dbReference type="Google" id="ProtNLM"/>
    </source>
</evidence>
<dbReference type="Proteomes" id="UP000325415">
    <property type="component" value="Unassembled WGS sequence"/>
</dbReference>